<keyword evidence="3" id="KW-1185">Reference proteome</keyword>
<dbReference type="Pfam" id="PF13986">
    <property type="entry name" value="DUF4224"/>
    <property type="match status" value="1"/>
</dbReference>
<accession>U6Q398</accession>
<gene>
    <name evidence="2" type="ORF">HMPREF9021_02714</name>
</gene>
<evidence type="ECO:0000313" key="2">
    <source>
        <dbReference type="EMBL" id="EJZ50041.1"/>
    </source>
</evidence>
<dbReference type="EMBL" id="ADCY02000079">
    <property type="protein sequence ID" value="EJZ50041.1"/>
    <property type="molecule type" value="Genomic_DNA"/>
</dbReference>
<protein>
    <recommendedName>
        <fullName evidence="1">DUF4224 domain-containing protein</fullName>
    </recommendedName>
</protein>
<dbReference type="HOGENOM" id="CLU_181635_1_0_4"/>
<dbReference type="eggNOG" id="ENOG5033DV9">
    <property type="taxonomic scope" value="Bacteria"/>
</dbReference>
<dbReference type="Proteomes" id="UP000017813">
    <property type="component" value="Unassembled WGS sequence"/>
</dbReference>
<feature type="domain" description="DUF4224" evidence="1">
    <location>
        <begin position="7"/>
        <end position="49"/>
    </location>
</feature>
<proteinExistence type="predicted"/>
<reference evidence="2 3" key="2">
    <citation type="submission" date="2011-10" db="EMBL/GenBank/DDBJ databases">
        <title>The Genome Sequence of Simonsiella muelleri ATCC 29453.</title>
        <authorList>
            <consortium name="The Broad Institute Genome Sequencing Platform"/>
            <consortium name="The Broad Institute Genome Sequencing Center for Infectious Disease"/>
            <person name="Earl A."/>
            <person name="Ward D."/>
            <person name="Feldgarden M."/>
            <person name="Gevers D."/>
            <person name="Izard J."/>
            <person name="Baranova O.V."/>
            <person name="Blanton J.M."/>
            <person name="Tanner A.C."/>
            <person name="Dewhirst F."/>
            <person name="Young S.K."/>
            <person name="Zeng Q."/>
            <person name="Gargeya S."/>
            <person name="Fitzgerald M."/>
            <person name="Haas B."/>
            <person name="Abouelleil A."/>
            <person name="Alvarado L."/>
            <person name="Arachchi H.M."/>
            <person name="Berlin A."/>
            <person name="Brown A."/>
            <person name="Chapman S.B."/>
            <person name="Chen Z."/>
            <person name="Dunbar C."/>
            <person name="Freedman E."/>
            <person name="Gearin G."/>
            <person name="Goldberg J."/>
            <person name="Griggs A."/>
            <person name="Gujja S."/>
            <person name="Heiman D."/>
            <person name="Howarth C."/>
            <person name="Larson L."/>
            <person name="Lui A."/>
            <person name="MacDonald P.J.P."/>
            <person name="Montmayeur A."/>
            <person name="Murphy C."/>
            <person name="Neiman D."/>
            <person name="Pearson M."/>
            <person name="Priest M."/>
            <person name="Roberts A."/>
            <person name="Saif S."/>
            <person name="Shea T."/>
            <person name="Shenoy N."/>
            <person name="Sisk P."/>
            <person name="Stolte C."/>
            <person name="Sykes S."/>
            <person name="Wortman J."/>
            <person name="Nusbaum C."/>
            <person name="Birren B."/>
        </authorList>
    </citation>
    <scope>NUCLEOTIDE SEQUENCE [LARGE SCALE GENOMIC DNA]</scope>
    <source>
        <strain evidence="2 3">ATCC 29453</strain>
    </source>
</reference>
<comment type="caution">
    <text evidence="2">The sequence shown here is derived from an EMBL/GenBank/DDBJ whole genome shotgun (WGS) entry which is preliminary data.</text>
</comment>
<evidence type="ECO:0000313" key="3">
    <source>
        <dbReference type="Proteomes" id="UP000017813"/>
    </source>
</evidence>
<dbReference type="InterPro" id="IPR025319">
    <property type="entry name" value="DUF4224"/>
</dbReference>
<name>U6Q398_9NEIS</name>
<reference evidence="2 3" key="1">
    <citation type="submission" date="2010-03" db="EMBL/GenBank/DDBJ databases">
        <authorList>
            <consortium name="The Broad Institute Genome Sequencing Platform"/>
            <person name="Ward D."/>
            <person name="Earl A."/>
            <person name="Feldgarden M."/>
            <person name="Gevers D."/>
            <person name="Young S."/>
            <person name="Zeng Q."/>
            <person name="Koehrsen M."/>
            <person name="Alvarado L."/>
            <person name="Berlin A.M."/>
            <person name="Borenstein D."/>
            <person name="Chapman S.B."/>
            <person name="Chen Z."/>
            <person name="Engels R."/>
            <person name="Freedman E."/>
            <person name="Gellesch M."/>
            <person name="Goldberg J."/>
            <person name="Griggs A."/>
            <person name="Gujja S."/>
            <person name="Heilman E.R."/>
            <person name="Heiman D.I."/>
            <person name="Hepburn T.A."/>
            <person name="Howarth C."/>
            <person name="Jen D."/>
            <person name="Larson L."/>
            <person name="Mehta T."/>
            <person name="Park D."/>
            <person name="Pearson M."/>
            <person name="Richards J."/>
            <person name="Roberts A."/>
            <person name="Saif S."/>
            <person name="Shea T.D."/>
            <person name="Shenoy N."/>
            <person name="Sisk P."/>
            <person name="Stolte C."/>
            <person name="Sykes S.N."/>
            <person name="Walk T."/>
            <person name="White J."/>
            <person name="Yandava C."/>
            <person name="Izard J."/>
            <person name="Baranova O.V."/>
            <person name="Blanton J.M."/>
            <person name="Tanner A.C."/>
            <person name="Dewhirst F."/>
            <person name="Haas B."/>
            <person name="Nusbaum C."/>
            <person name="Birren B."/>
        </authorList>
    </citation>
    <scope>NUCLEOTIDE SEQUENCE [LARGE SCALE GENOMIC DNA]</scope>
    <source>
        <strain evidence="2 3">ATCC 29453</strain>
    </source>
</reference>
<sequence length="69" mass="7780">MMNVDLFLNAEEVHQLTGFKRKTKQIQQLKKMGIPFFINATNRPIVSRSVVDGSAKAKPPKTQGWQPAL</sequence>
<evidence type="ECO:0000259" key="1">
    <source>
        <dbReference type="Pfam" id="PF13986"/>
    </source>
</evidence>
<organism evidence="2 3">
    <name type="scientific">Simonsiella muelleri ATCC 29453</name>
    <dbReference type="NCBI Taxonomy" id="641147"/>
    <lineage>
        <taxon>Bacteria</taxon>
        <taxon>Pseudomonadati</taxon>
        <taxon>Pseudomonadota</taxon>
        <taxon>Betaproteobacteria</taxon>
        <taxon>Neisseriales</taxon>
        <taxon>Neisseriaceae</taxon>
        <taxon>Simonsiella</taxon>
    </lineage>
</organism>
<dbReference type="AlphaFoldDB" id="U6Q398"/>